<keyword evidence="1" id="KW-0472">Membrane</keyword>
<dbReference type="PANTHER" id="PTHR15887">
    <property type="entry name" value="TRANSMEMBRANE PROTEIN 69"/>
    <property type="match status" value="1"/>
</dbReference>
<evidence type="ECO:0000256" key="1">
    <source>
        <dbReference type="SAM" id="Phobius"/>
    </source>
</evidence>
<dbReference type="STRING" id="1675527.AIOL_004236"/>
<feature type="transmembrane region" description="Helical" evidence="1">
    <location>
        <begin position="98"/>
        <end position="115"/>
    </location>
</feature>
<organism evidence="2 3">
    <name type="scientific">Candidatus Rhodobacter oscarellae</name>
    <dbReference type="NCBI Taxonomy" id="1675527"/>
    <lineage>
        <taxon>Bacteria</taxon>
        <taxon>Pseudomonadati</taxon>
        <taxon>Pseudomonadota</taxon>
        <taxon>Alphaproteobacteria</taxon>
        <taxon>Rhodobacterales</taxon>
        <taxon>Rhodobacter group</taxon>
        <taxon>Rhodobacter</taxon>
    </lineage>
</organism>
<dbReference type="Proteomes" id="UP000037178">
    <property type="component" value="Unassembled WGS sequence"/>
</dbReference>
<accession>A0A0J9E8Y7</accession>
<evidence type="ECO:0000313" key="3">
    <source>
        <dbReference type="Proteomes" id="UP000037178"/>
    </source>
</evidence>
<protein>
    <submittedName>
        <fullName evidence="2">Membrane protein</fullName>
    </submittedName>
</protein>
<feature type="transmembrane region" description="Helical" evidence="1">
    <location>
        <begin position="42"/>
        <end position="62"/>
    </location>
</feature>
<dbReference type="Pfam" id="PF11911">
    <property type="entry name" value="DUF3429"/>
    <property type="match status" value="1"/>
</dbReference>
<comment type="caution">
    <text evidence="2">The sequence shown here is derived from an EMBL/GenBank/DDBJ whole genome shotgun (WGS) entry which is preliminary data.</text>
</comment>
<dbReference type="RefSeq" id="WP_049644756.1">
    <property type="nucleotide sequence ID" value="NZ_LFTY01000002.1"/>
</dbReference>
<dbReference type="AlphaFoldDB" id="A0A0J9E8Y7"/>
<dbReference type="OrthoDB" id="5297436at2"/>
<proteinExistence type="predicted"/>
<keyword evidence="3" id="KW-1185">Reference proteome</keyword>
<dbReference type="PANTHER" id="PTHR15887:SF1">
    <property type="entry name" value="TRANSMEMBRANE PROTEIN 69"/>
    <property type="match status" value="1"/>
</dbReference>
<sequence>MMGILRTALILGLAGVLPFFAAGLLAQFAESREVQQLAHATLSLYGVMILGFMSGCIWAFAAKDNDPMGYALSTVPALFGFMVPIFPVYFGLIEPKEALFYLAAGFLVLLGLDLRAWRKGQTPPWWVWLRVLLTALVVPSILLGAFA</sequence>
<reference evidence="2 3" key="1">
    <citation type="submission" date="2015-06" db="EMBL/GenBank/DDBJ databases">
        <title>Draft genome sequence of an Alphaproteobacteria species associated to the Mediterranean sponge Oscarella lobularis.</title>
        <authorList>
            <person name="Jourda C."/>
            <person name="Santini S."/>
            <person name="Claverie J.-M."/>
        </authorList>
    </citation>
    <scope>NUCLEOTIDE SEQUENCE [LARGE SCALE GENOMIC DNA]</scope>
    <source>
        <strain evidence="2">IGS</strain>
    </source>
</reference>
<dbReference type="InterPro" id="IPR021836">
    <property type="entry name" value="DUF3429"/>
</dbReference>
<feature type="transmembrane region" description="Helical" evidence="1">
    <location>
        <begin position="127"/>
        <end position="146"/>
    </location>
</feature>
<keyword evidence="1" id="KW-0812">Transmembrane</keyword>
<feature type="transmembrane region" description="Helical" evidence="1">
    <location>
        <begin position="69"/>
        <end position="92"/>
    </location>
</feature>
<keyword evidence="1" id="KW-1133">Transmembrane helix</keyword>
<dbReference type="EMBL" id="LFTY01000002">
    <property type="protein sequence ID" value="KMW59255.1"/>
    <property type="molecule type" value="Genomic_DNA"/>
</dbReference>
<name>A0A0J9E8Y7_9RHOB</name>
<dbReference type="PATRIC" id="fig|1675527.3.peg.4437"/>
<gene>
    <name evidence="2" type="ORF">AIOL_004236</name>
</gene>
<evidence type="ECO:0000313" key="2">
    <source>
        <dbReference type="EMBL" id="KMW59255.1"/>
    </source>
</evidence>